<accession>A0A537IKI7</accession>
<keyword evidence="6 9" id="KW-1133">Transmembrane helix</keyword>
<evidence type="ECO:0000256" key="5">
    <source>
        <dbReference type="ARBA" id="ARBA00022692"/>
    </source>
</evidence>
<dbReference type="Pfam" id="PF04143">
    <property type="entry name" value="Sulf_transp"/>
    <property type="match status" value="1"/>
</dbReference>
<feature type="transmembrane region" description="Helical" evidence="9">
    <location>
        <begin position="126"/>
        <end position="144"/>
    </location>
</feature>
<proteinExistence type="inferred from homology"/>
<gene>
    <name evidence="10" type="ORF">E6H05_12530</name>
</gene>
<comment type="caution">
    <text evidence="10">The sequence shown here is derived from an EMBL/GenBank/DDBJ whole genome shotgun (WGS) entry which is preliminary data.</text>
</comment>
<evidence type="ECO:0000256" key="8">
    <source>
        <dbReference type="ARBA" id="ARBA00035655"/>
    </source>
</evidence>
<dbReference type="AlphaFoldDB" id="A0A537IKI7"/>
<keyword evidence="4" id="KW-0997">Cell inner membrane</keyword>
<comment type="similarity">
    <text evidence="8">Belongs to the TsuA/YedE (TC 9.B.102) family.</text>
</comment>
<dbReference type="EMBL" id="VBAP01000112">
    <property type="protein sequence ID" value="TMI71446.1"/>
    <property type="molecule type" value="Genomic_DNA"/>
</dbReference>
<feature type="transmembrane region" description="Helical" evidence="9">
    <location>
        <begin position="164"/>
        <end position="186"/>
    </location>
</feature>
<evidence type="ECO:0000256" key="3">
    <source>
        <dbReference type="ARBA" id="ARBA00022475"/>
    </source>
</evidence>
<evidence type="ECO:0000256" key="4">
    <source>
        <dbReference type="ARBA" id="ARBA00022519"/>
    </source>
</evidence>
<evidence type="ECO:0000256" key="9">
    <source>
        <dbReference type="SAM" id="Phobius"/>
    </source>
</evidence>
<evidence type="ECO:0000313" key="10">
    <source>
        <dbReference type="EMBL" id="TMI71446.1"/>
    </source>
</evidence>
<evidence type="ECO:0000256" key="1">
    <source>
        <dbReference type="ARBA" id="ARBA00004429"/>
    </source>
</evidence>
<evidence type="ECO:0000256" key="7">
    <source>
        <dbReference type="ARBA" id="ARBA00023136"/>
    </source>
</evidence>
<name>A0A537IKI7_9BACT</name>
<protein>
    <submittedName>
        <fullName evidence="10">YeeE/YedE family protein</fullName>
    </submittedName>
</protein>
<feature type="transmembrane region" description="Helical" evidence="9">
    <location>
        <begin position="63"/>
        <end position="84"/>
    </location>
</feature>
<dbReference type="GO" id="GO:0005886">
    <property type="term" value="C:plasma membrane"/>
    <property type="evidence" value="ECO:0007669"/>
    <property type="project" value="UniProtKB-SubCell"/>
</dbReference>
<comment type="subcellular location">
    <subcellularLocation>
        <location evidence="1">Cell inner membrane</location>
        <topology evidence="1">Multi-pass membrane protein</topology>
    </subcellularLocation>
</comment>
<dbReference type="InterPro" id="IPR007272">
    <property type="entry name" value="Sulf_transp_TsuA/YedE"/>
</dbReference>
<reference evidence="10 11" key="1">
    <citation type="journal article" date="2019" name="Nat. Microbiol.">
        <title>Mediterranean grassland soil C-N compound turnover is dependent on rainfall and depth, and is mediated by genomically divergent microorganisms.</title>
        <authorList>
            <person name="Diamond S."/>
            <person name="Andeer P.F."/>
            <person name="Li Z."/>
            <person name="Crits-Christoph A."/>
            <person name="Burstein D."/>
            <person name="Anantharaman K."/>
            <person name="Lane K.R."/>
            <person name="Thomas B.C."/>
            <person name="Pan C."/>
            <person name="Northen T.R."/>
            <person name="Banfield J.F."/>
        </authorList>
    </citation>
    <scope>NUCLEOTIDE SEQUENCE [LARGE SCALE GENOMIC DNA]</scope>
    <source>
        <strain evidence="10">NP_8</strain>
    </source>
</reference>
<organism evidence="10 11">
    <name type="scientific">Candidatus Segetimicrobium genomatis</name>
    <dbReference type="NCBI Taxonomy" id="2569760"/>
    <lineage>
        <taxon>Bacteria</taxon>
        <taxon>Bacillati</taxon>
        <taxon>Candidatus Sysuimicrobiota</taxon>
        <taxon>Candidatus Sysuimicrobiia</taxon>
        <taxon>Candidatus Sysuimicrobiales</taxon>
        <taxon>Candidatus Segetimicrobiaceae</taxon>
        <taxon>Candidatus Segetimicrobium</taxon>
    </lineage>
</organism>
<keyword evidence="5 9" id="KW-0812">Transmembrane</keyword>
<sequence>MTELLHRPWPWYVTGPLLGLVAVSLLAIGNKPFGVSSNLRHIWAACLPGNVAYFKYDWRRDGLWNLVFILGVVAGGFVGGVLLANPHPVATTPAAGTSLAKLGIHDFSGLVPRELFTLHMLLTPRGFLMFIGGGFLIGFGTAYAGGCTSGHGITGLAALQLPSLLTVISFFAAGAAASFFVLPLLVPR</sequence>
<evidence type="ECO:0000256" key="2">
    <source>
        <dbReference type="ARBA" id="ARBA00022448"/>
    </source>
</evidence>
<dbReference type="PANTHER" id="PTHR30574:SF1">
    <property type="entry name" value="SULPHUR TRANSPORT DOMAIN-CONTAINING PROTEIN"/>
    <property type="match status" value="1"/>
</dbReference>
<dbReference type="PANTHER" id="PTHR30574">
    <property type="entry name" value="INNER MEMBRANE PROTEIN YEDE"/>
    <property type="match status" value="1"/>
</dbReference>
<keyword evidence="7 9" id="KW-0472">Membrane</keyword>
<evidence type="ECO:0000313" key="11">
    <source>
        <dbReference type="Proteomes" id="UP000318834"/>
    </source>
</evidence>
<dbReference type="Proteomes" id="UP000318834">
    <property type="component" value="Unassembled WGS sequence"/>
</dbReference>
<keyword evidence="3" id="KW-1003">Cell membrane</keyword>
<feature type="transmembrane region" description="Helical" evidence="9">
    <location>
        <begin position="9"/>
        <end position="29"/>
    </location>
</feature>
<evidence type="ECO:0000256" key="6">
    <source>
        <dbReference type="ARBA" id="ARBA00022989"/>
    </source>
</evidence>
<keyword evidence="2" id="KW-0813">Transport</keyword>